<proteinExistence type="predicted"/>
<keyword evidence="3" id="KW-0479">Metal-binding</keyword>
<comment type="cofactor">
    <cofactor evidence="1">
        <name>Zn(2+)</name>
        <dbReference type="ChEBI" id="CHEBI:29105"/>
    </cofactor>
</comment>
<keyword evidence="2" id="KW-0645">Protease</keyword>
<organism evidence="9 10">
    <name type="scientific">Algimonas porphyrae</name>
    <dbReference type="NCBI Taxonomy" id="1128113"/>
    <lineage>
        <taxon>Bacteria</taxon>
        <taxon>Pseudomonadati</taxon>
        <taxon>Pseudomonadota</taxon>
        <taxon>Alphaproteobacteria</taxon>
        <taxon>Maricaulales</taxon>
        <taxon>Robiginitomaculaceae</taxon>
        <taxon>Algimonas</taxon>
    </lineage>
</organism>
<keyword evidence="10" id="KW-1185">Reference proteome</keyword>
<evidence type="ECO:0000256" key="5">
    <source>
        <dbReference type="ARBA" id="ARBA00022833"/>
    </source>
</evidence>
<dbReference type="Proteomes" id="UP001161390">
    <property type="component" value="Unassembled WGS sequence"/>
</dbReference>
<keyword evidence="4" id="KW-0378">Hydrolase</keyword>
<dbReference type="PANTHER" id="PTHR21666">
    <property type="entry name" value="PEPTIDASE-RELATED"/>
    <property type="match status" value="1"/>
</dbReference>
<gene>
    <name evidence="9" type="ORF">GCM10007854_20560</name>
</gene>
<reference evidence="9" key="2">
    <citation type="submission" date="2023-01" db="EMBL/GenBank/DDBJ databases">
        <title>Draft genome sequence of Algimonas porphyrae strain NBRC 108216.</title>
        <authorList>
            <person name="Sun Q."/>
            <person name="Mori K."/>
        </authorList>
    </citation>
    <scope>NUCLEOTIDE SEQUENCE</scope>
    <source>
        <strain evidence="9">NBRC 108216</strain>
    </source>
</reference>
<name>A0ABQ5V0R3_9PROT</name>
<dbReference type="PANTHER" id="PTHR21666:SF288">
    <property type="entry name" value="CELL DIVISION PROTEIN YTFB"/>
    <property type="match status" value="1"/>
</dbReference>
<dbReference type="RefSeq" id="WP_284372307.1">
    <property type="nucleotide sequence ID" value="NZ_BSNJ01000004.1"/>
</dbReference>
<evidence type="ECO:0000256" key="2">
    <source>
        <dbReference type="ARBA" id="ARBA00022670"/>
    </source>
</evidence>
<evidence type="ECO:0000256" key="6">
    <source>
        <dbReference type="ARBA" id="ARBA00023049"/>
    </source>
</evidence>
<dbReference type="CDD" id="cd12797">
    <property type="entry name" value="M23_peptidase"/>
    <property type="match status" value="1"/>
</dbReference>
<evidence type="ECO:0000256" key="1">
    <source>
        <dbReference type="ARBA" id="ARBA00001947"/>
    </source>
</evidence>
<evidence type="ECO:0000256" key="3">
    <source>
        <dbReference type="ARBA" id="ARBA00022723"/>
    </source>
</evidence>
<keyword evidence="6" id="KW-0482">Metalloprotease</keyword>
<keyword evidence="5" id="KW-0862">Zinc</keyword>
<evidence type="ECO:0000313" key="9">
    <source>
        <dbReference type="EMBL" id="GLQ21101.1"/>
    </source>
</evidence>
<dbReference type="Pfam" id="PF01551">
    <property type="entry name" value="Peptidase_M23"/>
    <property type="match status" value="1"/>
</dbReference>
<dbReference type="InterPro" id="IPR050570">
    <property type="entry name" value="Cell_wall_metabolism_enzyme"/>
</dbReference>
<feature type="domain" description="M23ase beta-sheet core" evidence="8">
    <location>
        <begin position="313"/>
        <end position="410"/>
    </location>
</feature>
<evidence type="ECO:0000259" key="8">
    <source>
        <dbReference type="Pfam" id="PF01551"/>
    </source>
</evidence>
<evidence type="ECO:0000256" key="4">
    <source>
        <dbReference type="ARBA" id="ARBA00022801"/>
    </source>
</evidence>
<dbReference type="EMBL" id="BSNJ01000004">
    <property type="protein sequence ID" value="GLQ21101.1"/>
    <property type="molecule type" value="Genomic_DNA"/>
</dbReference>
<dbReference type="SUPFAM" id="SSF51261">
    <property type="entry name" value="Duplicated hybrid motif"/>
    <property type="match status" value="1"/>
</dbReference>
<comment type="caution">
    <text evidence="9">The sequence shown here is derived from an EMBL/GenBank/DDBJ whole genome shotgun (WGS) entry which is preliminary data.</text>
</comment>
<evidence type="ECO:0000256" key="7">
    <source>
        <dbReference type="SAM" id="MobiDB-lite"/>
    </source>
</evidence>
<feature type="region of interest" description="Disordered" evidence="7">
    <location>
        <begin position="413"/>
        <end position="433"/>
    </location>
</feature>
<dbReference type="InterPro" id="IPR016047">
    <property type="entry name" value="M23ase_b-sheet_dom"/>
</dbReference>
<evidence type="ECO:0000313" key="10">
    <source>
        <dbReference type="Proteomes" id="UP001161390"/>
    </source>
</evidence>
<accession>A0ABQ5V0R3</accession>
<sequence length="472" mass="51673">MKNTLKSALAVRMQAFGQYSSTRVPAGNGIKALCVFGAVALVGLMALPTTDDGVDAVTIAEATALPVPTLDLARFDMALAEEFAAPELAVREVTLKPGDNLGPLLQREGMSGPDAHRFVQAFSEQFSPRRLRAGQSFNLHLSGDTITDVTFRPSAEQTVFVSRQGADWTSRAVNAEFRYEMMAVKASIANSLYVDATRLGAPDKVVAQFASIYEYSVDFQRDIQPGDEFELFFEVARDHKGDVVKAGDLLFTSFSPRGRTMDYWLFEDDNGFENYYDALGKTAKRKLRATPINGARLSSSFGSRKHPILGYRKMHSGVDFAAPRGTPILAAGSGVVERANRYGSFGNYIRIRHTDGYKTAYAHLQGFARGVKAGARVRQDQVIGYVGTTGRSTGPHLHYEVIHNGKKINPRKLSQLSGKPLSSDRMPEFESRRSEIEAMRASTFTVQPVTVPPVSLRVAQATETDMPVLAGQ</sequence>
<dbReference type="InterPro" id="IPR011055">
    <property type="entry name" value="Dup_hybrid_motif"/>
</dbReference>
<protein>
    <submittedName>
        <fullName evidence="9">Peptidase M23</fullName>
    </submittedName>
</protein>
<dbReference type="Gene3D" id="2.70.70.10">
    <property type="entry name" value="Glucose Permease (Domain IIA)"/>
    <property type="match status" value="1"/>
</dbReference>
<dbReference type="Gene3D" id="3.10.450.350">
    <property type="match status" value="2"/>
</dbReference>
<reference evidence="9" key="1">
    <citation type="journal article" date="2014" name="Int. J. Syst. Evol. Microbiol.">
        <title>Complete genome of a new Firmicutes species belonging to the dominant human colonic microbiota ('Ruminococcus bicirculans') reveals two chromosomes and a selective capacity to utilize plant glucans.</title>
        <authorList>
            <consortium name="NISC Comparative Sequencing Program"/>
            <person name="Wegmann U."/>
            <person name="Louis P."/>
            <person name="Goesmann A."/>
            <person name="Henrissat B."/>
            <person name="Duncan S.H."/>
            <person name="Flint H.J."/>
        </authorList>
    </citation>
    <scope>NUCLEOTIDE SEQUENCE</scope>
    <source>
        <strain evidence="9">NBRC 108216</strain>
    </source>
</reference>